<gene>
    <name evidence="2" type="ORF">D4764_02G0011890</name>
</gene>
<sequence>MAGNVVELKHWGFPCPLSGLAQQSWYFRLHPSSSPHRCSSKLLLLVALLTSSVDKQTGPPLPHSLIKIDKERSKLIHPPSAGAQWEELHELAGLESPEALTEQLSQDGNWEHKEQQVLRGSRGREAEPAGGDPAEVPGQLGNQWAQLGGQQAEEQLAEDQEAKVLDLRWLLGYKFRSRGGRTGWFQVTAPQLLPPPQHIYVLHRGAERTHAVSPRDWFPVGHLGLESTAPPRCLFAQSVERSIAERRARLTLSADLLRIAQNNKAARSFASIREAPPESGPKNSRAGRRDRRGAGARSPEWLQETFTR</sequence>
<dbReference type="Proteomes" id="UP000324091">
    <property type="component" value="Chromosome 2"/>
</dbReference>
<dbReference type="AlphaFoldDB" id="A0A5C6NN74"/>
<accession>A0A5C6NN74</accession>
<dbReference type="EMBL" id="RHFK02000012">
    <property type="protein sequence ID" value="TWW68148.1"/>
    <property type="molecule type" value="Genomic_DNA"/>
</dbReference>
<reference evidence="2 3" key="1">
    <citation type="submission" date="2019-04" db="EMBL/GenBank/DDBJ databases">
        <title>Chromosome genome assembly for Takifugu flavidus.</title>
        <authorList>
            <person name="Xiao S."/>
        </authorList>
    </citation>
    <scope>NUCLEOTIDE SEQUENCE [LARGE SCALE GENOMIC DNA]</scope>
    <source>
        <strain evidence="2">HTHZ2018</strain>
        <tissue evidence="2">Muscle</tissue>
    </source>
</reference>
<evidence type="ECO:0000313" key="3">
    <source>
        <dbReference type="Proteomes" id="UP000324091"/>
    </source>
</evidence>
<name>A0A5C6NN74_9TELE</name>
<keyword evidence="3" id="KW-1185">Reference proteome</keyword>
<feature type="region of interest" description="Disordered" evidence="1">
    <location>
        <begin position="105"/>
        <end position="139"/>
    </location>
</feature>
<evidence type="ECO:0000256" key="1">
    <source>
        <dbReference type="SAM" id="MobiDB-lite"/>
    </source>
</evidence>
<proteinExistence type="predicted"/>
<organism evidence="2 3">
    <name type="scientific">Takifugu flavidus</name>
    <name type="common">sansaifugu</name>
    <dbReference type="NCBI Taxonomy" id="433684"/>
    <lineage>
        <taxon>Eukaryota</taxon>
        <taxon>Metazoa</taxon>
        <taxon>Chordata</taxon>
        <taxon>Craniata</taxon>
        <taxon>Vertebrata</taxon>
        <taxon>Euteleostomi</taxon>
        <taxon>Actinopterygii</taxon>
        <taxon>Neopterygii</taxon>
        <taxon>Teleostei</taxon>
        <taxon>Neoteleostei</taxon>
        <taxon>Acanthomorphata</taxon>
        <taxon>Eupercaria</taxon>
        <taxon>Tetraodontiformes</taxon>
        <taxon>Tetradontoidea</taxon>
        <taxon>Tetraodontidae</taxon>
        <taxon>Takifugu</taxon>
    </lineage>
</organism>
<feature type="region of interest" description="Disordered" evidence="1">
    <location>
        <begin position="268"/>
        <end position="308"/>
    </location>
</feature>
<comment type="caution">
    <text evidence="2">The sequence shown here is derived from an EMBL/GenBank/DDBJ whole genome shotgun (WGS) entry which is preliminary data.</text>
</comment>
<feature type="compositionally biased region" description="Basic and acidic residues" evidence="1">
    <location>
        <begin position="109"/>
        <end position="127"/>
    </location>
</feature>
<protein>
    <submittedName>
        <fullName evidence="2">Uncharacterized protein</fullName>
    </submittedName>
</protein>
<evidence type="ECO:0000313" key="2">
    <source>
        <dbReference type="EMBL" id="TWW68148.1"/>
    </source>
</evidence>